<dbReference type="Gene3D" id="1.10.3450.10">
    <property type="entry name" value="TTHA0068-like"/>
    <property type="match status" value="1"/>
</dbReference>
<evidence type="ECO:0008006" key="2">
    <source>
        <dbReference type="Google" id="ProtNLM"/>
    </source>
</evidence>
<dbReference type="PATRIC" id="fig|1461583.4.peg.2030"/>
<reference evidence="1" key="1">
    <citation type="submission" date="2014-07" db="EMBL/GenBank/DDBJ databases">
        <authorList>
            <person name="Urmite Genomes Urmite Genomes"/>
        </authorList>
    </citation>
    <scope>NUCLEOTIDE SEQUENCE</scope>
    <source>
        <strain evidence="1">13S34_air</strain>
    </source>
</reference>
<dbReference type="AlphaFoldDB" id="A0A078MH39"/>
<name>A0A078MH39_9BACL</name>
<dbReference type="PANTHER" id="PTHR34796:SF1">
    <property type="entry name" value="EXPRESSED PROTEIN"/>
    <property type="match status" value="1"/>
</dbReference>
<organism evidence="1">
    <name type="scientific">Metalysinibacillus saudimassiliensis</name>
    <dbReference type="NCBI Taxonomy" id="1461583"/>
    <lineage>
        <taxon>Bacteria</taxon>
        <taxon>Bacillati</taxon>
        <taxon>Bacillota</taxon>
        <taxon>Bacilli</taxon>
        <taxon>Bacillales</taxon>
        <taxon>Caryophanaceae</taxon>
        <taxon>Metalysinibacillus</taxon>
    </lineage>
</organism>
<proteinExistence type="predicted"/>
<dbReference type="PANTHER" id="PTHR34796">
    <property type="entry name" value="EXPRESSED PROTEIN"/>
    <property type="match status" value="1"/>
</dbReference>
<dbReference type="HOGENOM" id="CLU_133698_1_0_9"/>
<sequence length="148" mass="17099">MHPQLHPLFIDYCAYFTLGDYFECHEVAEEYWKMLAPGDKEHALVGYIQLAAGLYHERRGNTRGAQKLLTSAERILMNADDVFFTYVNREQLVATRNLPMSDELQSLVTTRVAELPKLDAHFIMHKHTLRDRSEIIAARQPKKALPTK</sequence>
<evidence type="ECO:0000313" key="1">
    <source>
        <dbReference type="EMBL" id="CEA04722.1"/>
    </source>
</evidence>
<protein>
    <recommendedName>
        <fullName evidence="2">DUF309 domain-containing protein</fullName>
    </recommendedName>
</protein>
<dbReference type="EMBL" id="LN483076">
    <property type="protein sequence ID" value="CEA04722.1"/>
    <property type="molecule type" value="Genomic_DNA"/>
</dbReference>
<dbReference type="SUPFAM" id="SSF140663">
    <property type="entry name" value="TTHA0068-like"/>
    <property type="match status" value="1"/>
</dbReference>
<dbReference type="Pfam" id="PF03745">
    <property type="entry name" value="DUF309"/>
    <property type="match status" value="1"/>
</dbReference>
<gene>
    <name evidence="1" type="ORF">BN1050_02108</name>
</gene>
<dbReference type="InterPro" id="IPR023203">
    <property type="entry name" value="TTHA0068_sf"/>
</dbReference>
<accession>A0A078MH39</accession>
<dbReference type="InterPro" id="IPR005500">
    <property type="entry name" value="DUF309"/>
</dbReference>